<dbReference type="InterPro" id="IPR036950">
    <property type="entry name" value="PBP_transglycosylase"/>
</dbReference>
<evidence type="ECO:0000256" key="2">
    <source>
        <dbReference type="SAM" id="Phobius"/>
    </source>
</evidence>
<comment type="caution">
    <text evidence="4">The sequence shown here is derived from an EMBL/GenBank/DDBJ whole genome shotgun (WGS) entry which is preliminary data.</text>
</comment>
<organism evidence="4 5">
    <name type="scientific">Candidatus Aeolococcus gillhamiae</name>
    <dbReference type="NCBI Taxonomy" id="3127015"/>
    <lineage>
        <taxon>Bacteria</taxon>
        <taxon>Bacillati</taxon>
        <taxon>Candidatus Dormiibacterota</taxon>
        <taxon>Candidatus Dormibacteria</taxon>
        <taxon>Candidatus Aeolococcales</taxon>
        <taxon>Candidatus Aeolococcaceae</taxon>
        <taxon>Candidatus Aeolococcus</taxon>
    </lineage>
</organism>
<dbReference type="EMBL" id="QHBU01000195">
    <property type="protein sequence ID" value="PZR79688.1"/>
    <property type="molecule type" value="Genomic_DNA"/>
</dbReference>
<gene>
    <name evidence="4" type="ORF">DLM65_10095</name>
</gene>
<feature type="transmembrane region" description="Helical" evidence="2">
    <location>
        <begin position="29"/>
        <end position="50"/>
    </location>
</feature>
<sequence length="254" mass="26835">MTIASGEQRTPASALAVRRRIRIGRLGRAGWRLALVLVVLAGLVLALASVTTPSVDDAATRVTVLDTAHGSVPVPVSAAERIAVAVVAAEDGRFYSHHGVDTLGVVRALWGRLTGTDAGGSTLDQQLAHVVYEPAASGVWARVDEVAISLKLEGHYSKQAILDLYLNAVYFGHGYYGIGAASRGYFGITPAQLSWGQAALLAGLLQAPSQLDPIQHLTAALARRQYVFGRLVDTGALTAARARQLEADPLALRR</sequence>
<dbReference type="GO" id="GO:0009252">
    <property type="term" value="P:peptidoglycan biosynthetic process"/>
    <property type="evidence" value="ECO:0007669"/>
    <property type="project" value="TreeGrafter"/>
</dbReference>
<dbReference type="PANTHER" id="PTHR32282:SF33">
    <property type="entry name" value="PEPTIDOGLYCAN GLYCOSYLTRANSFERASE"/>
    <property type="match status" value="1"/>
</dbReference>
<reference evidence="4 5" key="1">
    <citation type="journal article" date="2017" name="Nature">
        <title>Atmospheric trace gases support primary production in Antarctic desert surface soil.</title>
        <authorList>
            <person name="Ji M."/>
            <person name="Greening C."/>
            <person name="Vanwonterghem I."/>
            <person name="Carere C.R."/>
            <person name="Bay S.K."/>
            <person name="Steen J.A."/>
            <person name="Montgomery K."/>
            <person name="Lines T."/>
            <person name="Beardall J."/>
            <person name="van Dorst J."/>
            <person name="Snape I."/>
            <person name="Stott M.B."/>
            <person name="Hugenholtz P."/>
            <person name="Ferrari B.C."/>
        </authorList>
    </citation>
    <scope>NUCLEOTIDE SEQUENCE [LARGE SCALE GENOMIC DNA]</scope>
    <source>
        <strain evidence="4">RRmetagenome_bin12</strain>
    </source>
</reference>
<dbReference type="InterPro" id="IPR023346">
    <property type="entry name" value="Lysozyme-like_dom_sf"/>
</dbReference>
<dbReference type="AlphaFoldDB" id="A0A2W6A2P6"/>
<feature type="domain" description="Glycosyl transferase family 51" evidence="3">
    <location>
        <begin position="79"/>
        <end position="231"/>
    </location>
</feature>
<dbReference type="SUPFAM" id="SSF53955">
    <property type="entry name" value="Lysozyme-like"/>
    <property type="match status" value="1"/>
</dbReference>
<keyword evidence="2" id="KW-0472">Membrane</keyword>
<dbReference type="InterPro" id="IPR001264">
    <property type="entry name" value="Glyco_trans_51"/>
</dbReference>
<evidence type="ECO:0000256" key="1">
    <source>
        <dbReference type="ARBA" id="ARBA00022679"/>
    </source>
</evidence>
<dbReference type="InterPro" id="IPR050396">
    <property type="entry name" value="Glycosyltr_51/Transpeptidase"/>
</dbReference>
<dbReference type="Pfam" id="PF00912">
    <property type="entry name" value="Transgly"/>
    <property type="match status" value="1"/>
</dbReference>
<protein>
    <recommendedName>
        <fullName evidence="3">Glycosyl transferase family 51 domain-containing protein</fullName>
    </recommendedName>
</protein>
<dbReference type="Proteomes" id="UP000248724">
    <property type="component" value="Unassembled WGS sequence"/>
</dbReference>
<dbReference type="Gene3D" id="1.10.3810.10">
    <property type="entry name" value="Biosynthetic peptidoglycan transglycosylase-like"/>
    <property type="match status" value="1"/>
</dbReference>
<keyword evidence="1" id="KW-0808">Transferase</keyword>
<evidence type="ECO:0000313" key="5">
    <source>
        <dbReference type="Proteomes" id="UP000248724"/>
    </source>
</evidence>
<keyword evidence="2" id="KW-1133">Transmembrane helix</keyword>
<accession>A0A2W6A2P6</accession>
<name>A0A2W6A2P6_9BACT</name>
<dbReference type="GO" id="GO:0008955">
    <property type="term" value="F:peptidoglycan glycosyltransferase activity"/>
    <property type="evidence" value="ECO:0007669"/>
    <property type="project" value="TreeGrafter"/>
</dbReference>
<proteinExistence type="predicted"/>
<dbReference type="PANTHER" id="PTHR32282">
    <property type="entry name" value="BINDING PROTEIN TRANSPEPTIDASE, PUTATIVE-RELATED"/>
    <property type="match status" value="1"/>
</dbReference>
<keyword evidence="2" id="KW-0812">Transmembrane</keyword>
<dbReference type="GO" id="GO:0030288">
    <property type="term" value="C:outer membrane-bounded periplasmic space"/>
    <property type="evidence" value="ECO:0007669"/>
    <property type="project" value="TreeGrafter"/>
</dbReference>
<evidence type="ECO:0000313" key="4">
    <source>
        <dbReference type="EMBL" id="PZR79688.1"/>
    </source>
</evidence>
<evidence type="ECO:0000259" key="3">
    <source>
        <dbReference type="Pfam" id="PF00912"/>
    </source>
</evidence>